<keyword evidence="1" id="KW-0472">Membrane</keyword>
<keyword evidence="1" id="KW-1133">Transmembrane helix</keyword>
<accession>A0A059AEK8</accession>
<gene>
    <name evidence="2" type="ORF">EUGRSUZ_J01860</name>
</gene>
<name>A0A059AEK8_EUCGR</name>
<sequence>MAHMHRWFTHLIAVWSFKNLNKNFITVLGYPSRFRHVCRSRSFLWSLCFMVAVIWRWRLHRWWRHRIAPVVRRRPVQRRPAAHGRRRHMRTPEFWISMKLARPSHRMTDSGSRPARARMGRIGMRCPSSVGPAVSSLLPFSRPAQVVHFDLFERLYIARDSQQAITYVNAYGLHSCQSKTKTQSAQRCIINMPRSPHGQKLHALHSEPLTYAREKKTEERTCGHAIEATHHRLAPRSSWPSSGMNCNNRFSLSWCLSAATC</sequence>
<dbReference type="InParanoid" id="A0A059AEK8"/>
<feature type="transmembrane region" description="Helical" evidence="1">
    <location>
        <begin position="42"/>
        <end position="59"/>
    </location>
</feature>
<protein>
    <submittedName>
        <fullName evidence="2">Uncharacterized protein</fullName>
    </submittedName>
</protein>
<evidence type="ECO:0000313" key="2">
    <source>
        <dbReference type="EMBL" id="KCW52467.1"/>
    </source>
</evidence>
<evidence type="ECO:0000256" key="1">
    <source>
        <dbReference type="SAM" id="Phobius"/>
    </source>
</evidence>
<dbReference type="EMBL" id="KK198762">
    <property type="protein sequence ID" value="KCW52467.1"/>
    <property type="molecule type" value="Genomic_DNA"/>
</dbReference>
<dbReference type="AlphaFoldDB" id="A0A059AEK8"/>
<keyword evidence="1" id="KW-0812">Transmembrane</keyword>
<reference evidence="2" key="1">
    <citation type="submission" date="2013-07" db="EMBL/GenBank/DDBJ databases">
        <title>The genome of Eucalyptus grandis.</title>
        <authorList>
            <person name="Schmutz J."/>
            <person name="Hayes R."/>
            <person name="Myburg A."/>
            <person name="Tuskan G."/>
            <person name="Grattapaglia D."/>
            <person name="Rokhsar D.S."/>
        </authorList>
    </citation>
    <scope>NUCLEOTIDE SEQUENCE</scope>
    <source>
        <tissue evidence="2">Leaf extractions</tissue>
    </source>
</reference>
<proteinExistence type="predicted"/>
<organism evidence="2">
    <name type="scientific">Eucalyptus grandis</name>
    <name type="common">Flooded gum</name>
    <dbReference type="NCBI Taxonomy" id="71139"/>
    <lineage>
        <taxon>Eukaryota</taxon>
        <taxon>Viridiplantae</taxon>
        <taxon>Streptophyta</taxon>
        <taxon>Embryophyta</taxon>
        <taxon>Tracheophyta</taxon>
        <taxon>Spermatophyta</taxon>
        <taxon>Magnoliopsida</taxon>
        <taxon>eudicotyledons</taxon>
        <taxon>Gunneridae</taxon>
        <taxon>Pentapetalae</taxon>
        <taxon>rosids</taxon>
        <taxon>malvids</taxon>
        <taxon>Myrtales</taxon>
        <taxon>Myrtaceae</taxon>
        <taxon>Myrtoideae</taxon>
        <taxon>Eucalypteae</taxon>
        <taxon>Eucalyptus</taxon>
    </lineage>
</organism>
<dbReference type="Gramene" id="KCW52467">
    <property type="protein sequence ID" value="KCW52467"/>
    <property type="gene ID" value="EUGRSUZ_J01860"/>
</dbReference>